<protein>
    <submittedName>
        <fullName evidence="14">Major fimbrial subunit protein (FimA)</fullName>
    </submittedName>
</protein>
<sequence>MKKYLLYALFLTNFMFVSCSKNNSDEPAEDKRIEISLRVDDFTKSGEAFRTIERNQGSDAERIIKNLYLFLFDNNGTNPVRYYIDGSTFAGGTWNPVEMKVKLDMTQNQAGLRRVYVVANVDNTIKTALDVIATENGLQNVKKTTAQPWSSNIASPFMMSGNKTHDFTTDCLLDNVQLVRAVAKIELNITLSEKFQILPAANGGNLADYRYRYVNFDKDTYVVKPLPTKPDNPVSSNDGAWPQIAGWMPWGTSLNVSPAPDAGSGYTMDSAGKITSLRIITYLNERDTKGAAVEVALPRVDDGELPPPEFGPELYRLPLPEKVLRNHWYKYEVEI</sequence>
<name>A0A0A2FHJ6_9PORP</name>
<feature type="signal peptide" evidence="11">
    <location>
        <begin position="1"/>
        <end position="20"/>
    </location>
</feature>
<dbReference type="RefSeq" id="WP_039420085.1">
    <property type="nucleotide sequence ID" value="NZ_JRAI01000008.1"/>
</dbReference>
<evidence type="ECO:0000256" key="9">
    <source>
        <dbReference type="ARBA" id="ARBA00023263"/>
    </source>
</evidence>
<evidence type="ECO:0000256" key="2">
    <source>
        <dbReference type="ARBA" id="ARBA00004561"/>
    </source>
</evidence>
<dbReference type="OrthoDB" id="1014132at2"/>
<proteinExistence type="inferred from homology"/>
<dbReference type="AlphaFoldDB" id="A0A0A2FHJ6"/>
<dbReference type="Proteomes" id="UP000030130">
    <property type="component" value="Unassembled WGS sequence"/>
</dbReference>
<dbReference type="InterPro" id="IPR054771">
    <property type="entry name" value="MfA4_C"/>
</dbReference>
<keyword evidence="7" id="KW-0564">Palmitate</keyword>
<dbReference type="Gene3D" id="2.60.40.2580">
    <property type="match status" value="1"/>
</dbReference>
<evidence type="ECO:0000259" key="12">
    <source>
        <dbReference type="Pfam" id="PF06321"/>
    </source>
</evidence>
<dbReference type="Pfam" id="PF22358">
    <property type="entry name" value="MfA4_C"/>
    <property type="match status" value="1"/>
</dbReference>
<evidence type="ECO:0000256" key="10">
    <source>
        <dbReference type="ARBA" id="ARBA00023288"/>
    </source>
</evidence>
<evidence type="ECO:0000313" key="14">
    <source>
        <dbReference type="EMBL" id="KGN87799.1"/>
    </source>
</evidence>
<keyword evidence="6" id="KW-0472">Membrane</keyword>
<comment type="caution">
    <text evidence="14">The sequence shown here is derived from an EMBL/GenBank/DDBJ whole genome shotgun (WGS) entry which is preliminary data.</text>
</comment>
<evidence type="ECO:0000256" key="5">
    <source>
        <dbReference type="ARBA" id="ARBA00023026"/>
    </source>
</evidence>
<evidence type="ECO:0000313" key="15">
    <source>
        <dbReference type="Proteomes" id="UP000030130"/>
    </source>
</evidence>
<feature type="domain" description="Minor fimbrium tip subunit MfA4 C-terminal" evidence="13">
    <location>
        <begin position="181"/>
        <end position="334"/>
    </location>
</feature>
<dbReference type="EMBL" id="JRAI01000008">
    <property type="protein sequence ID" value="KGN87799.1"/>
    <property type="molecule type" value="Genomic_DNA"/>
</dbReference>
<keyword evidence="5" id="KW-0843">Virulence</keyword>
<keyword evidence="4 11" id="KW-0732">Signal</keyword>
<evidence type="ECO:0000256" key="8">
    <source>
        <dbReference type="ARBA" id="ARBA00023237"/>
    </source>
</evidence>
<keyword evidence="8" id="KW-0998">Cell outer membrane</keyword>
<feature type="chain" id="PRO_5001998838" evidence="11">
    <location>
        <begin position="21"/>
        <end position="335"/>
    </location>
</feature>
<dbReference type="Pfam" id="PF06321">
    <property type="entry name" value="P_gingi_FimA"/>
    <property type="match status" value="1"/>
</dbReference>
<evidence type="ECO:0000256" key="4">
    <source>
        <dbReference type="ARBA" id="ARBA00022729"/>
    </source>
</evidence>
<evidence type="ECO:0000256" key="6">
    <source>
        <dbReference type="ARBA" id="ARBA00023136"/>
    </source>
</evidence>
<evidence type="ECO:0000256" key="11">
    <source>
        <dbReference type="SAM" id="SignalP"/>
    </source>
</evidence>
<gene>
    <name evidence="14" type="ORF">HR08_01655</name>
</gene>
<accession>A0A0A2FHJ6</accession>
<evidence type="ECO:0000256" key="3">
    <source>
        <dbReference type="ARBA" id="ARBA00006011"/>
    </source>
</evidence>
<comment type="similarity">
    <text evidence="3">Belongs to the bacteroidetes fimbrillin superfamily. FimA/Mfa1 family.</text>
</comment>
<keyword evidence="9" id="KW-0281">Fimbrium</keyword>
<comment type="subcellular location">
    <subcellularLocation>
        <location evidence="1">Cell outer membrane</location>
    </subcellularLocation>
    <subcellularLocation>
        <location evidence="2">Fimbrium</location>
    </subcellularLocation>
</comment>
<dbReference type="InterPro" id="IPR029141">
    <property type="entry name" value="FimA_N"/>
</dbReference>
<organism evidence="14 15">
    <name type="scientific">Porphyromonas gulae</name>
    <dbReference type="NCBI Taxonomy" id="111105"/>
    <lineage>
        <taxon>Bacteria</taxon>
        <taxon>Pseudomonadati</taxon>
        <taxon>Bacteroidota</taxon>
        <taxon>Bacteroidia</taxon>
        <taxon>Bacteroidales</taxon>
        <taxon>Porphyromonadaceae</taxon>
        <taxon>Porphyromonas</taxon>
    </lineage>
</organism>
<feature type="domain" description="Major fimbrial subunit protein N-terminal" evidence="12">
    <location>
        <begin position="54"/>
        <end position="163"/>
    </location>
</feature>
<reference evidence="14 15" key="1">
    <citation type="submission" date="2014-08" db="EMBL/GenBank/DDBJ databases">
        <title>Porphyromonas gulae strain:COT-052_OH1451 Genome sequencing.</title>
        <authorList>
            <person name="Wallis C."/>
            <person name="Deusch O."/>
            <person name="O'Flynn C."/>
            <person name="Davis I."/>
            <person name="Jospin G."/>
            <person name="Darling A.E."/>
            <person name="Coil D.A."/>
            <person name="Alexiev A."/>
            <person name="Horsfall A."/>
            <person name="Kirkwood N."/>
            <person name="Harris S."/>
            <person name="Eisen J.A."/>
        </authorList>
    </citation>
    <scope>NUCLEOTIDE SEQUENCE [LARGE SCALE GENOMIC DNA]</scope>
    <source>
        <strain evidence="15">COT-052 OH1451</strain>
    </source>
</reference>
<keyword evidence="10" id="KW-0449">Lipoprotein</keyword>
<dbReference type="GO" id="GO:0009289">
    <property type="term" value="C:pilus"/>
    <property type="evidence" value="ECO:0007669"/>
    <property type="project" value="UniProtKB-SubCell"/>
</dbReference>
<evidence type="ECO:0000256" key="1">
    <source>
        <dbReference type="ARBA" id="ARBA00004442"/>
    </source>
</evidence>
<evidence type="ECO:0000259" key="13">
    <source>
        <dbReference type="Pfam" id="PF22358"/>
    </source>
</evidence>
<evidence type="ECO:0000256" key="7">
    <source>
        <dbReference type="ARBA" id="ARBA00023139"/>
    </source>
</evidence>
<dbReference type="PROSITE" id="PS51257">
    <property type="entry name" value="PROKAR_LIPOPROTEIN"/>
    <property type="match status" value="1"/>
</dbReference>
<dbReference type="GO" id="GO:0009279">
    <property type="term" value="C:cell outer membrane"/>
    <property type="evidence" value="ECO:0007669"/>
    <property type="project" value="UniProtKB-SubCell"/>
</dbReference>